<evidence type="ECO:0000256" key="9">
    <source>
        <dbReference type="PROSITE-ProRule" id="PRU10141"/>
    </source>
</evidence>
<dbReference type="SMART" id="SM00220">
    <property type="entry name" value="S_TKc"/>
    <property type="match status" value="1"/>
</dbReference>
<evidence type="ECO:0000256" key="8">
    <source>
        <dbReference type="ARBA" id="ARBA00048679"/>
    </source>
</evidence>
<feature type="region of interest" description="Disordered" evidence="10">
    <location>
        <begin position="737"/>
        <end position="789"/>
    </location>
</feature>
<evidence type="ECO:0000256" key="5">
    <source>
        <dbReference type="ARBA" id="ARBA00022777"/>
    </source>
</evidence>
<comment type="catalytic activity">
    <reaction evidence="8">
        <text>L-seryl-[protein] + ATP = O-phospho-L-seryl-[protein] + ADP + H(+)</text>
        <dbReference type="Rhea" id="RHEA:17989"/>
        <dbReference type="Rhea" id="RHEA-COMP:9863"/>
        <dbReference type="Rhea" id="RHEA-COMP:11604"/>
        <dbReference type="ChEBI" id="CHEBI:15378"/>
        <dbReference type="ChEBI" id="CHEBI:29999"/>
        <dbReference type="ChEBI" id="CHEBI:30616"/>
        <dbReference type="ChEBI" id="CHEBI:83421"/>
        <dbReference type="ChEBI" id="CHEBI:456216"/>
        <dbReference type="EC" id="2.7.11.1"/>
    </reaction>
</comment>
<comment type="caution">
    <text evidence="12">The sequence shown here is derived from an EMBL/GenBank/DDBJ whole genome shotgun (WGS) entry which is preliminary data.</text>
</comment>
<evidence type="ECO:0000313" key="12">
    <source>
        <dbReference type="EMBL" id="KNE97144.1"/>
    </source>
</evidence>
<dbReference type="PANTHER" id="PTHR44899">
    <property type="entry name" value="CAMK FAMILY PROTEIN KINASE"/>
    <property type="match status" value="1"/>
</dbReference>
<feature type="compositionally biased region" description="Low complexity" evidence="10">
    <location>
        <begin position="431"/>
        <end position="444"/>
    </location>
</feature>
<dbReference type="InterPro" id="IPR008271">
    <property type="entry name" value="Ser/Thr_kinase_AS"/>
</dbReference>
<feature type="region of interest" description="Disordered" evidence="10">
    <location>
        <begin position="514"/>
        <end position="556"/>
    </location>
</feature>
<feature type="compositionally biased region" description="Polar residues" evidence="10">
    <location>
        <begin position="813"/>
        <end position="825"/>
    </location>
</feature>
<feature type="compositionally biased region" description="Polar residues" evidence="10">
    <location>
        <begin position="637"/>
        <end position="648"/>
    </location>
</feature>
<feature type="compositionally biased region" description="Basic and acidic residues" evidence="10">
    <location>
        <begin position="615"/>
        <end position="627"/>
    </location>
</feature>
<dbReference type="PROSITE" id="PS00107">
    <property type="entry name" value="PROTEIN_KINASE_ATP"/>
    <property type="match status" value="1"/>
</dbReference>
<dbReference type="CDD" id="cd08217">
    <property type="entry name" value="STKc_Nek2"/>
    <property type="match status" value="1"/>
</dbReference>
<accession>A0A0L0VDT9</accession>
<dbReference type="SUPFAM" id="SSF56112">
    <property type="entry name" value="Protein kinase-like (PK-like)"/>
    <property type="match status" value="1"/>
</dbReference>
<feature type="binding site" evidence="9">
    <location>
        <position position="68"/>
    </location>
    <ligand>
        <name>ATP</name>
        <dbReference type="ChEBI" id="CHEBI:30616"/>
    </ligand>
</feature>
<keyword evidence="2" id="KW-0723">Serine/threonine-protein kinase</keyword>
<feature type="compositionally biased region" description="Low complexity" evidence="10">
    <location>
        <begin position="649"/>
        <end position="671"/>
    </location>
</feature>
<evidence type="ECO:0000259" key="11">
    <source>
        <dbReference type="PROSITE" id="PS50011"/>
    </source>
</evidence>
<keyword evidence="3" id="KW-0808">Transferase</keyword>
<protein>
    <recommendedName>
        <fullName evidence="1">non-specific serine/threonine protein kinase</fullName>
        <ecNumber evidence="1">2.7.11.1</ecNumber>
    </recommendedName>
</protein>
<dbReference type="EMBL" id="AJIL01000072">
    <property type="protein sequence ID" value="KNE97144.1"/>
    <property type="molecule type" value="Genomic_DNA"/>
</dbReference>
<reference evidence="13" key="1">
    <citation type="submission" date="2014-03" db="EMBL/GenBank/DDBJ databases">
        <title>The Genome Sequence of Puccinia striiformis f. sp. tritici PST-78.</title>
        <authorList>
            <consortium name="The Broad Institute Genome Sequencing Platform"/>
            <person name="Cuomo C."/>
            <person name="Hulbert S."/>
            <person name="Chen X."/>
            <person name="Walker B."/>
            <person name="Young S.K."/>
            <person name="Zeng Q."/>
            <person name="Gargeya S."/>
            <person name="Fitzgerald M."/>
            <person name="Haas B."/>
            <person name="Abouelleil A."/>
            <person name="Alvarado L."/>
            <person name="Arachchi H.M."/>
            <person name="Berlin A.M."/>
            <person name="Chapman S.B."/>
            <person name="Goldberg J."/>
            <person name="Griggs A."/>
            <person name="Gujja S."/>
            <person name="Hansen M."/>
            <person name="Howarth C."/>
            <person name="Imamovic A."/>
            <person name="Larimer J."/>
            <person name="McCowan C."/>
            <person name="Montmayeur A."/>
            <person name="Murphy C."/>
            <person name="Neiman D."/>
            <person name="Pearson M."/>
            <person name="Priest M."/>
            <person name="Roberts A."/>
            <person name="Saif S."/>
            <person name="Shea T."/>
            <person name="Sisk P."/>
            <person name="Sykes S."/>
            <person name="Wortman J."/>
            <person name="Nusbaum C."/>
            <person name="Birren B."/>
        </authorList>
    </citation>
    <scope>NUCLEOTIDE SEQUENCE [LARGE SCALE GENOMIC DNA]</scope>
    <source>
        <strain evidence="13">race PST-78</strain>
    </source>
</reference>
<feature type="compositionally biased region" description="Polar residues" evidence="10">
    <location>
        <begin position="460"/>
        <end position="473"/>
    </location>
</feature>
<dbReference type="Proteomes" id="UP000054564">
    <property type="component" value="Unassembled WGS sequence"/>
</dbReference>
<feature type="compositionally biased region" description="Polar residues" evidence="10">
    <location>
        <begin position="869"/>
        <end position="878"/>
    </location>
</feature>
<organism evidence="12 13">
    <name type="scientific">Puccinia striiformis f. sp. tritici PST-78</name>
    <dbReference type="NCBI Taxonomy" id="1165861"/>
    <lineage>
        <taxon>Eukaryota</taxon>
        <taxon>Fungi</taxon>
        <taxon>Dikarya</taxon>
        <taxon>Basidiomycota</taxon>
        <taxon>Pucciniomycotina</taxon>
        <taxon>Pucciniomycetes</taxon>
        <taxon>Pucciniales</taxon>
        <taxon>Pucciniaceae</taxon>
        <taxon>Puccinia</taxon>
    </lineage>
</organism>
<feature type="region of interest" description="Disordered" evidence="10">
    <location>
        <begin position="578"/>
        <end position="722"/>
    </location>
</feature>
<dbReference type="EC" id="2.7.11.1" evidence="1"/>
<dbReference type="PROSITE" id="PS00108">
    <property type="entry name" value="PROTEIN_KINASE_ST"/>
    <property type="match status" value="1"/>
</dbReference>
<feature type="compositionally biased region" description="Low complexity" evidence="10">
    <location>
        <begin position="21"/>
        <end position="31"/>
    </location>
</feature>
<feature type="region of interest" description="Disordered" evidence="10">
    <location>
        <begin position="423"/>
        <end position="473"/>
    </location>
</feature>
<evidence type="ECO:0000256" key="7">
    <source>
        <dbReference type="ARBA" id="ARBA00047899"/>
    </source>
</evidence>
<dbReference type="InterPro" id="IPR011009">
    <property type="entry name" value="Kinase-like_dom_sf"/>
</dbReference>
<dbReference type="InterPro" id="IPR000719">
    <property type="entry name" value="Prot_kinase_dom"/>
</dbReference>
<evidence type="ECO:0000256" key="10">
    <source>
        <dbReference type="SAM" id="MobiDB-lite"/>
    </source>
</evidence>
<feature type="compositionally biased region" description="Low complexity" evidence="10">
    <location>
        <begin position="738"/>
        <end position="767"/>
    </location>
</feature>
<keyword evidence="4 9" id="KW-0547">Nucleotide-binding</keyword>
<dbReference type="PROSITE" id="PS50011">
    <property type="entry name" value="PROTEIN_KINASE_DOM"/>
    <property type="match status" value="1"/>
</dbReference>
<comment type="catalytic activity">
    <reaction evidence="7">
        <text>L-threonyl-[protein] + ATP = O-phospho-L-threonyl-[protein] + ADP + H(+)</text>
        <dbReference type="Rhea" id="RHEA:46608"/>
        <dbReference type="Rhea" id="RHEA-COMP:11060"/>
        <dbReference type="Rhea" id="RHEA-COMP:11605"/>
        <dbReference type="ChEBI" id="CHEBI:15378"/>
        <dbReference type="ChEBI" id="CHEBI:30013"/>
        <dbReference type="ChEBI" id="CHEBI:30616"/>
        <dbReference type="ChEBI" id="CHEBI:61977"/>
        <dbReference type="ChEBI" id="CHEBI:456216"/>
        <dbReference type="EC" id="2.7.11.1"/>
    </reaction>
</comment>
<dbReference type="FunFam" id="1.10.510.10:FF:001328">
    <property type="entry name" value="NEK protein kinase"/>
    <property type="match status" value="1"/>
</dbReference>
<sequence>MPTLGTARRTTIQPSSPSPSSPTTTNEQPNTIQSMDTQFEPLDIIGTGSFGIIRKVKRTTDGLILARKELNYGRMDERDLRQLGEEVNILQNLRGNEHIVKYFERYVDKQNFMLYILMEYCSQGDLAGVISRCRRDQVHLSEDTVWSYLAQITTALADCHSSEISSDETGGSNSGTGKKKPIILHRDIKPENVFLNHFGLVKLGDFGLSKAMEMAAFTNTYVGTPYYMSPELINGQQYDVKSDIWALGCLIYELCAWHPPFHQAQTQPELAKLIREGKIPNLPRGYSSQLTALIKSMLRQDPKLRPDAKTILMVEQVKHQTRVLEVHRYARELTKKQSELEEREKGIEERENKLKSRESKLQREKDYFKTQQENHLVLQQEFQAKFQNAMEVIEHANRIERVLQDENLGIDLHDGDRLTMDESDSEIITDSKSSSNNSNHNNNNRRIPLSERRLSLNPPGFTSGSAPSPTPTLNYVHTKRLSMQQKAVDLTMVDASNLTVVGYGSPMKLDTPFKHLAGPTTSEPSVIGLAVTGAPPPSQNGGSDPRPSIRQVKSSKSLASLKSTYSLLTRLKSNEDIQSNVEDGGSGTATSATTRKMAGTLEKQKTTSTMTSKSNEPRSRRLSRRSESANGLLLGPSINQIPSQQNVNSRRPTSTIGSISTPGGSTNSTNSAEPLLSQNDDKHLHPSSSHHHQPSAQATPTSSTRSPRYNYADPDSLPSPFLKKKSSASTLVSNFLRPTSTLSNPSSTTLTSTTSTTNTAPGSPRKTTGGGGGPARTSSIDTSGISNGMKRIPSMLQHIRTNHLNHPPPLATRPSQISSLTTNKRPSSTNTTTGSNNPSGKPSLTSRFLSHRDDSSSHSKKSNLQPSSASSATGSNHLVSKRKDSPIF</sequence>
<feature type="domain" description="Protein kinase" evidence="11">
    <location>
        <begin position="39"/>
        <end position="322"/>
    </location>
</feature>
<evidence type="ECO:0000256" key="2">
    <source>
        <dbReference type="ARBA" id="ARBA00022527"/>
    </source>
</evidence>
<gene>
    <name evidence="12" type="ORF">PSTG_09571</name>
</gene>
<dbReference type="GO" id="GO:0004674">
    <property type="term" value="F:protein serine/threonine kinase activity"/>
    <property type="evidence" value="ECO:0007669"/>
    <property type="project" value="UniProtKB-KW"/>
</dbReference>
<dbReference type="Gene3D" id="3.30.200.20">
    <property type="entry name" value="Phosphorylase Kinase, domain 1"/>
    <property type="match status" value="2"/>
</dbReference>
<keyword evidence="13" id="KW-1185">Reference proteome</keyword>
<dbReference type="Pfam" id="PF00069">
    <property type="entry name" value="Pkinase"/>
    <property type="match status" value="1"/>
</dbReference>
<dbReference type="InterPro" id="IPR051131">
    <property type="entry name" value="NEK_Ser/Thr_kinase_NIMA"/>
</dbReference>
<dbReference type="AlphaFoldDB" id="A0A0L0VDT9"/>
<dbReference type="OrthoDB" id="10250725at2759"/>
<keyword evidence="5 12" id="KW-0418">Kinase</keyword>
<dbReference type="GO" id="GO:0005524">
    <property type="term" value="F:ATP binding"/>
    <property type="evidence" value="ECO:0007669"/>
    <property type="project" value="UniProtKB-UniRule"/>
</dbReference>
<feature type="region of interest" description="Disordered" evidence="10">
    <location>
        <begin position="338"/>
        <end position="358"/>
    </location>
</feature>
<evidence type="ECO:0000256" key="6">
    <source>
        <dbReference type="ARBA" id="ARBA00022840"/>
    </source>
</evidence>
<feature type="compositionally biased region" description="Low complexity" evidence="10">
    <location>
        <begin position="826"/>
        <end position="840"/>
    </location>
</feature>
<evidence type="ECO:0000256" key="4">
    <source>
        <dbReference type="ARBA" id="ARBA00022741"/>
    </source>
</evidence>
<dbReference type="InterPro" id="IPR017441">
    <property type="entry name" value="Protein_kinase_ATP_BS"/>
</dbReference>
<dbReference type="PANTHER" id="PTHR44899:SF10">
    <property type="entry name" value="NIMA-RELATED KINASE 2"/>
    <property type="match status" value="1"/>
</dbReference>
<keyword evidence="6 9" id="KW-0067">ATP-binding</keyword>
<evidence type="ECO:0000256" key="3">
    <source>
        <dbReference type="ARBA" id="ARBA00022679"/>
    </source>
</evidence>
<dbReference type="Gene3D" id="1.10.510.10">
    <property type="entry name" value="Transferase(Phosphotransferase) domain 1"/>
    <property type="match status" value="1"/>
</dbReference>
<evidence type="ECO:0000313" key="13">
    <source>
        <dbReference type="Proteomes" id="UP000054564"/>
    </source>
</evidence>
<proteinExistence type="predicted"/>
<dbReference type="STRING" id="1165861.A0A0L0VDT9"/>
<feature type="region of interest" description="Disordered" evidence="10">
    <location>
        <begin position="801"/>
        <end position="888"/>
    </location>
</feature>
<name>A0A0L0VDT9_9BASI</name>
<evidence type="ECO:0000256" key="1">
    <source>
        <dbReference type="ARBA" id="ARBA00012513"/>
    </source>
</evidence>
<feature type="region of interest" description="Disordered" evidence="10">
    <location>
        <begin position="1"/>
        <end position="31"/>
    </location>
</feature>